<dbReference type="InterPro" id="IPR011604">
    <property type="entry name" value="PDDEXK-like_dom_sf"/>
</dbReference>
<dbReference type="Gene3D" id="3.40.50.300">
    <property type="entry name" value="P-loop containing nucleotide triphosphate hydrolases"/>
    <property type="match status" value="2"/>
</dbReference>
<dbReference type="Gene3D" id="3.90.320.10">
    <property type="match status" value="1"/>
</dbReference>
<dbReference type="Proteomes" id="UP001175226">
    <property type="component" value="Unassembled WGS sequence"/>
</dbReference>
<gene>
    <name evidence="1" type="ORF">EV421DRAFT_1329950</name>
</gene>
<dbReference type="EMBL" id="JAUEPT010000070">
    <property type="protein sequence ID" value="KAK0434622.1"/>
    <property type="molecule type" value="Genomic_DNA"/>
</dbReference>
<proteinExistence type="predicted"/>
<sequence length="744" mass="85265">MHFCRLLDVFASRSLQARNSFSIRLPASARFLSVTSHRACKRKFKPSVEQTAIVNHLKTHNVMVSARPGAGKTATAEAVAQANLNTPIAVVTYSKRLQLDTQRRFQSYPLVDVFTFHGLASRLFGTIIHNDTIFADVRKSATPPVWIDIPRYEIVILDELQDLTENLYWLTCAFITFLTQVSGRPPQLLVLGDSRQAIYGFRGADQRYLEHSSDILSTVSPHQWRSAQLSQSFRLSCQTADFINNAFLGGEPYIQGSHIGPKPLYIHGNLYRTAEILKYIYPLIREHGHENTAILAPSLRSNKFVKRIINTLWEQYKFPAAHAVSDDQLGLDDDVTRGKITPSTYHQFKGSERDLVIVLGVDASYFKLAPQLPVDRCPNATFVALTRARKQLVVLHSHKEPQMPFVNWAAIKSGADVVNIEDEPPQAQYKPGRPSRLDLILPKRINVTTAARYVQEEALDRIVHPLDIRKVQPSLPSSRWIDAPDKVRTDLVKNHWEPVSDVNGLTVTLDFEYWLTGKVAIFMNGGQMERIPTNKTLEDDTFRAVWLSKEAIRYDADTSGFKSRWRQMVYKRHRFDWMVPHLAVSTRRLSEQFSEYSRSELAKDLTMEVPLQQQLSMDDQTTILTGRADMIHSRSKGRDVAIWEVKFVTALSHEHVIQVVIYGYLWAMANQKQPFPRLVLYNVKNDEKWEIRTTLEHAKRVIEEVLRIKYTANKQRCINDFLKGCADVREEVAQLWSEDPSFRK</sequence>
<keyword evidence="1" id="KW-0378">Hydrolase</keyword>
<accession>A0AA39J3H4</accession>
<dbReference type="GO" id="GO:0016787">
    <property type="term" value="F:hydrolase activity"/>
    <property type="evidence" value="ECO:0007669"/>
    <property type="project" value="UniProtKB-KW"/>
</dbReference>
<reference evidence="1" key="1">
    <citation type="submission" date="2023-06" db="EMBL/GenBank/DDBJ databases">
        <authorList>
            <consortium name="Lawrence Berkeley National Laboratory"/>
            <person name="Ahrendt S."/>
            <person name="Sahu N."/>
            <person name="Indic B."/>
            <person name="Wong-Bajracharya J."/>
            <person name="Merenyi Z."/>
            <person name="Ke H.-M."/>
            <person name="Monk M."/>
            <person name="Kocsube S."/>
            <person name="Drula E."/>
            <person name="Lipzen A."/>
            <person name="Balint B."/>
            <person name="Henrissat B."/>
            <person name="Andreopoulos B."/>
            <person name="Martin F.M."/>
            <person name="Harder C.B."/>
            <person name="Rigling D."/>
            <person name="Ford K.L."/>
            <person name="Foster G.D."/>
            <person name="Pangilinan J."/>
            <person name="Papanicolaou A."/>
            <person name="Barry K."/>
            <person name="LaButti K."/>
            <person name="Viragh M."/>
            <person name="Koriabine M."/>
            <person name="Yan M."/>
            <person name="Riley R."/>
            <person name="Champramary S."/>
            <person name="Plett K.L."/>
            <person name="Tsai I.J."/>
            <person name="Slot J."/>
            <person name="Sipos G."/>
            <person name="Plett J."/>
            <person name="Nagy L.G."/>
            <person name="Grigoriev I.V."/>
        </authorList>
    </citation>
    <scope>NUCLEOTIDE SEQUENCE</scope>
    <source>
        <strain evidence="1">FPL87.14</strain>
    </source>
</reference>
<dbReference type="GO" id="GO:0043138">
    <property type="term" value="F:3'-5' DNA helicase activity"/>
    <property type="evidence" value="ECO:0007669"/>
    <property type="project" value="TreeGrafter"/>
</dbReference>
<organism evidence="1 2">
    <name type="scientific">Armillaria borealis</name>
    <dbReference type="NCBI Taxonomy" id="47425"/>
    <lineage>
        <taxon>Eukaryota</taxon>
        <taxon>Fungi</taxon>
        <taxon>Dikarya</taxon>
        <taxon>Basidiomycota</taxon>
        <taxon>Agaricomycotina</taxon>
        <taxon>Agaricomycetes</taxon>
        <taxon>Agaricomycetidae</taxon>
        <taxon>Agaricales</taxon>
        <taxon>Marasmiineae</taxon>
        <taxon>Physalacriaceae</taxon>
        <taxon>Armillaria</taxon>
    </lineage>
</organism>
<dbReference type="InterPro" id="IPR000212">
    <property type="entry name" value="DNA_helicase_UvrD/REP"/>
</dbReference>
<dbReference type="GO" id="GO:0003677">
    <property type="term" value="F:DNA binding"/>
    <property type="evidence" value="ECO:0007669"/>
    <property type="project" value="InterPro"/>
</dbReference>
<protein>
    <submittedName>
        <fullName evidence="1">P-loop containing nucleoside triphosphate hydrolase protein</fullName>
    </submittedName>
</protein>
<dbReference type="AlphaFoldDB" id="A0AA39J3H4"/>
<dbReference type="SUPFAM" id="SSF52540">
    <property type="entry name" value="P-loop containing nucleoside triphosphate hydrolases"/>
    <property type="match status" value="1"/>
</dbReference>
<dbReference type="PANTHER" id="PTHR11070">
    <property type="entry name" value="UVRD / RECB / PCRA DNA HELICASE FAMILY MEMBER"/>
    <property type="match status" value="1"/>
</dbReference>
<comment type="caution">
    <text evidence="1">The sequence shown here is derived from an EMBL/GenBank/DDBJ whole genome shotgun (WGS) entry which is preliminary data.</text>
</comment>
<evidence type="ECO:0000313" key="1">
    <source>
        <dbReference type="EMBL" id="KAK0434622.1"/>
    </source>
</evidence>
<name>A0AA39J3H4_9AGAR</name>
<dbReference type="GO" id="GO:0000725">
    <property type="term" value="P:recombinational repair"/>
    <property type="evidence" value="ECO:0007669"/>
    <property type="project" value="TreeGrafter"/>
</dbReference>
<evidence type="ECO:0000313" key="2">
    <source>
        <dbReference type="Proteomes" id="UP001175226"/>
    </source>
</evidence>
<keyword evidence="2" id="KW-1185">Reference proteome</keyword>
<dbReference type="InterPro" id="IPR027417">
    <property type="entry name" value="P-loop_NTPase"/>
</dbReference>
<dbReference type="GO" id="GO:0005524">
    <property type="term" value="F:ATP binding"/>
    <property type="evidence" value="ECO:0007669"/>
    <property type="project" value="InterPro"/>
</dbReference>
<dbReference type="Pfam" id="PF13245">
    <property type="entry name" value="AAA_19"/>
    <property type="match status" value="1"/>
</dbReference>
<dbReference type="PANTHER" id="PTHR11070:SF2">
    <property type="entry name" value="ATP-DEPENDENT DNA HELICASE SRS2"/>
    <property type="match status" value="1"/>
</dbReference>